<evidence type="ECO:0000256" key="6">
    <source>
        <dbReference type="ARBA" id="ARBA00023237"/>
    </source>
</evidence>
<dbReference type="AlphaFoldDB" id="A0A3S4ZD68"/>
<dbReference type="Pfam" id="PF24575">
    <property type="entry name" value="TPR_Slam"/>
    <property type="match status" value="1"/>
</dbReference>
<evidence type="ECO:0000256" key="7">
    <source>
        <dbReference type="ARBA" id="ARBA00023609"/>
    </source>
</evidence>
<dbReference type="InterPro" id="IPR007655">
    <property type="entry name" value="Slam_C"/>
</dbReference>
<reference evidence="12 13" key="1">
    <citation type="submission" date="2018-12" db="EMBL/GenBank/DDBJ databases">
        <authorList>
            <consortium name="Pathogen Informatics"/>
        </authorList>
    </citation>
    <scope>NUCLEOTIDE SEQUENCE [LARGE SCALE GENOMIC DNA]</scope>
    <source>
        <strain evidence="12 13">NCTC12742</strain>
    </source>
</reference>
<evidence type="ECO:0000256" key="4">
    <source>
        <dbReference type="ARBA" id="ARBA00022729"/>
    </source>
</evidence>
<evidence type="ECO:0000256" key="5">
    <source>
        <dbReference type="ARBA" id="ARBA00023136"/>
    </source>
</evidence>
<feature type="region of interest" description="Disordered" evidence="8">
    <location>
        <begin position="39"/>
        <end position="63"/>
    </location>
</feature>
<dbReference type="InterPro" id="IPR057556">
    <property type="entry name" value="TPR_Slam"/>
</dbReference>
<sequence>MLKKSMYLCLTVSLPAVAADDTAQRLWQTTRQAVQIQERKSVEDNTLNTGMESPQARRQDTAQEDNGEALFMAVNRSDWPQVRRLLNQYRQQAHYDQDIALFAEAALNKSDGRMKEARQKYEQLLQRQPDFTRGRLDLARLLFDDHLNRESAAEFAKAKQEPLPEPVLNNIQAFQTAIDRRRSWQGSVNVGGIWNSNVNQGSNGIHCTHEFEGKCIGNYWTADKPETAAGLKYETAVSRHWQVKGHHGVNVRALAYGRVYRNHQKHNEHTANLSAGYQFTNARRTVTAAPLWEWSAEGKHASHRAYGLRTEWDENLGNWSWNTEAEWKKLKYFDEESAHNNGTSLAVYNTVSYSPRADWAVFGGLDWLQRKTSDGQGDYRQPSLRLGIGKQFEQGFDASAHAVFQQRTYKSEDRILEKRRRDHEQTYILNIGAERWRFAGMKPTLTFKHRRVNSNIQWLYQYRQNEVGVSLMKVF</sequence>
<dbReference type="STRING" id="28091.SAMEA3174300_01683"/>
<feature type="chain" id="PRO_5018710267" evidence="9">
    <location>
        <begin position="19"/>
        <end position="475"/>
    </location>
</feature>
<evidence type="ECO:0000256" key="3">
    <source>
        <dbReference type="ARBA" id="ARBA00022692"/>
    </source>
</evidence>
<keyword evidence="6" id="KW-0998">Cell outer membrane</keyword>
<evidence type="ECO:0000313" key="13">
    <source>
        <dbReference type="Proteomes" id="UP000272771"/>
    </source>
</evidence>
<keyword evidence="3" id="KW-0812">Transmembrane</keyword>
<evidence type="ECO:0000256" key="9">
    <source>
        <dbReference type="SAM" id="SignalP"/>
    </source>
</evidence>
<organism evidence="12 13">
    <name type="scientific">Neisseria weaveri</name>
    <dbReference type="NCBI Taxonomy" id="28091"/>
    <lineage>
        <taxon>Bacteria</taxon>
        <taxon>Pseudomonadati</taxon>
        <taxon>Pseudomonadota</taxon>
        <taxon>Betaproteobacteria</taxon>
        <taxon>Neisseriales</taxon>
        <taxon>Neisseriaceae</taxon>
        <taxon>Neisseria</taxon>
    </lineage>
</organism>
<evidence type="ECO:0000256" key="2">
    <source>
        <dbReference type="ARBA" id="ARBA00022452"/>
    </source>
</evidence>
<feature type="domain" description="Surface lipoprotein assembly modifier N-terminal TPR repeats region" evidence="11">
    <location>
        <begin position="67"/>
        <end position="155"/>
    </location>
</feature>
<keyword evidence="4 9" id="KW-0732">Signal</keyword>
<dbReference type="EMBL" id="LR134533">
    <property type="protein sequence ID" value="VEJ51162.1"/>
    <property type="molecule type" value="Genomic_DNA"/>
</dbReference>
<feature type="domain" description="Surface lipoprotein assembly modifier C-terminal" evidence="10">
    <location>
        <begin position="184"/>
        <end position="475"/>
    </location>
</feature>
<gene>
    <name evidence="12" type="ORF">NCTC12742_01059</name>
</gene>
<name>A0A3S4ZD68_9NEIS</name>
<dbReference type="Pfam" id="PF04575">
    <property type="entry name" value="SlipAM"/>
    <property type="match status" value="1"/>
</dbReference>
<dbReference type="Proteomes" id="UP000272771">
    <property type="component" value="Chromosome"/>
</dbReference>
<evidence type="ECO:0000313" key="12">
    <source>
        <dbReference type="EMBL" id="VEJ51162.1"/>
    </source>
</evidence>
<keyword evidence="5" id="KW-0472">Membrane</keyword>
<feature type="signal peptide" evidence="9">
    <location>
        <begin position="1"/>
        <end position="18"/>
    </location>
</feature>
<comment type="similarity">
    <text evidence="7">Belongs to the Slam family.</text>
</comment>
<dbReference type="GO" id="GO:0009279">
    <property type="term" value="C:cell outer membrane"/>
    <property type="evidence" value="ECO:0007669"/>
    <property type="project" value="UniProtKB-SubCell"/>
</dbReference>
<evidence type="ECO:0000256" key="1">
    <source>
        <dbReference type="ARBA" id="ARBA00004571"/>
    </source>
</evidence>
<comment type="subcellular location">
    <subcellularLocation>
        <location evidence="1">Cell outer membrane</location>
        <topology evidence="1">Multi-pass membrane protein</topology>
    </subcellularLocation>
</comment>
<proteinExistence type="inferred from homology"/>
<evidence type="ECO:0000259" key="10">
    <source>
        <dbReference type="Pfam" id="PF04575"/>
    </source>
</evidence>
<keyword evidence="2" id="KW-1134">Transmembrane beta strand</keyword>
<dbReference type="KEGG" id="nwe:SAMEA3174300_1683"/>
<evidence type="ECO:0000256" key="8">
    <source>
        <dbReference type="SAM" id="MobiDB-lite"/>
    </source>
</evidence>
<dbReference type="OrthoDB" id="7525402at2"/>
<protein>
    <submittedName>
        <fullName evidence="12">Outer membrane protein OmpU</fullName>
    </submittedName>
</protein>
<evidence type="ECO:0000259" key="11">
    <source>
        <dbReference type="Pfam" id="PF24575"/>
    </source>
</evidence>
<keyword evidence="13" id="KW-1185">Reference proteome</keyword>
<accession>A0A3S4ZD68</accession>
<dbReference type="RefSeq" id="WP_004284414.1">
    <property type="nucleotide sequence ID" value="NZ_CAUJRG010000013.1"/>
</dbReference>